<feature type="compositionally biased region" description="Polar residues" evidence="1">
    <location>
        <begin position="407"/>
        <end position="426"/>
    </location>
</feature>
<feature type="region of interest" description="Disordered" evidence="1">
    <location>
        <begin position="461"/>
        <end position="481"/>
    </location>
</feature>
<gene>
    <name evidence="2" type="ORF">ECRASSUSDP1_LOCUS15452</name>
</gene>
<feature type="compositionally biased region" description="Polar residues" evidence="1">
    <location>
        <begin position="204"/>
        <end position="232"/>
    </location>
</feature>
<feature type="compositionally biased region" description="Basic and acidic residues" evidence="1">
    <location>
        <begin position="120"/>
        <end position="138"/>
    </location>
</feature>
<feature type="compositionally biased region" description="Basic and acidic residues" evidence="1">
    <location>
        <begin position="461"/>
        <end position="474"/>
    </location>
</feature>
<evidence type="ECO:0000313" key="3">
    <source>
        <dbReference type="Proteomes" id="UP001295684"/>
    </source>
</evidence>
<comment type="caution">
    <text evidence="2">The sequence shown here is derived from an EMBL/GenBank/DDBJ whole genome shotgun (WGS) entry which is preliminary data.</text>
</comment>
<feature type="region of interest" description="Disordered" evidence="1">
    <location>
        <begin position="192"/>
        <end position="264"/>
    </location>
</feature>
<feature type="compositionally biased region" description="Basic and acidic residues" evidence="1">
    <location>
        <begin position="389"/>
        <end position="402"/>
    </location>
</feature>
<feature type="region of interest" description="Disordered" evidence="1">
    <location>
        <begin position="389"/>
        <end position="426"/>
    </location>
</feature>
<evidence type="ECO:0000256" key="1">
    <source>
        <dbReference type="SAM" id="MobiDB-lite"/>
    </source>
</evidence>
<name>A0AAD1XJX0_EUPCR</name>
<reference evidence="2" key="1">
    <citation type="submission" date="2023-07" db="EMBL/GenBank/DDBJ databases">
        <authorList>
            <consortium name="AG Swart"/>
            <person name="Singh M."/>
            <person name="Singh A."/>
            <person name="Seah K."/>
            <person name="Emmerich C."/>
        </authorList>
    </citation>
    <scope>NUCLEOTIDE SEQUENCE</scope>
    <source>
        <strain evidence="2">DP1</strain>
    </source>
</reference>
<dbReference type="Proteomes" id="UP001295684">
    <property type="component" value="Unassembled WGS sequence"/>
</dbReference>
<feature type="compositionally biased region" description="Basic and acidic residues" evidence="1">
    <location>
        <begin position="82"/>
        <end position="113"/>
    </location>
</feature>
<accession>A0AAD1XJX0</accession>
<evidence type="ECO:0000313" key="2">
    <source>
        <dbReference type="EMBL" id="CAI2374101.1"/>
    </source>
</evidence>
<feature type="region of interest" description="Disordered" evidence="1">
    <location>
        <begin position="82"/>
        <end position="151"/>
    </location>
</feature>
<feature type="compositionally biased region" description="Low complexity" evidence="1">
    <location>
        <begin position="239"/>
        <end position="250"/>
    </location>
</feature>
<dbReference type="EMBL" id="CAMPGE010015482">
    <property type="protein sequence ID" value="CAI2374101.1"/>
    <property type="molecule type" value="Genomic_DNA"/>
</dbReference>
<protein>
    <submittedName>
        <fullName evidence="2">Uncharacterized protein</fullName>
    </submittedName>
</protein>
<organism evidence="2 3">
    <name type="scientific">Euplotes crassus</name>
    <dbReference type="NCBI Taxonomy" id="5936"/>
    <lineage>
        <taxon>Eukaryota</taxon>
        <taxon>Sar</taxon>
        <taxon>Alveolata</taxon>
        <taxon>Ciliophora</taxon>
        <taxon>Intramacronucleata</taxon>
        <taxon>Spirotrichea</taxon>
        <taxon>Hypotrichia</taxon>
        <taxon>Euplotida</taxon>
        <taxon>Euplotidae</taxon>
        <taxon>Moneuplotes</taxon>
    </lineage>
</organism>
<proteinExistence type="predicted"/>
<keyword evidence="3" id="KW-1185">Reference proteome</keyword>
<feature type="compositionally biased region" description="Basic and acidic residues" evidence="1">
    <location>
        <begin position="253"/>
        <end position="264"/>
    </location>
</feature>
<feature type="compositionally biased region" description="Polar residues" evidence="1">
    <location>
        <begin position="139"/>
        <end position="151"/>
    </location>
</feature>
<sequence>MVQKLEADVRQHIRVEQQLKLHIENIQEKSDEDAKVIDKMDREKQRHRRELKRMDEMLTIREEEITKLEKQVQDLSHKLDRATAKYEKSQEELGNTKRKLEKEKENLENERKTYSLIARSKGEARNFSRSNERSDSKPNYHNGAQTTVLQKKTVSKLYSSLYNSNKSREKLDKNSREEYDKVYQEFLKSKRGEAPQEFIESQRESNNAHVFNSSTKESGTKDIFTNNSSQKCYTKRKSNTNNSRLLNLSKSNKRTEKNYSRSKERNFESKLDFYRNKGFDCKDTLLGHKTYDEHDKENQHQVDQNIISERERNKTRKTFRIISDEYDEVSSSSPEASNEHKDADIDIEGDMDQKMMNVNMMGIANKTRGSKDHDTAYNHAKSALQYYRSKSEGKEGHIESRNHQKSHISSPNEVSSSTFKNTSTVPTTIQSETACATTEKETISCIKNRKKAIKKHYCKKSSIEKTSEHNESSKKFSRLNVKSSKRIRKNFDSSHHDSQNNPNFIDNMNQKSISNLIKKSGMIGASSESRTNCRGMNLHAVKSRPSQGVMHGSSMHNNSNFDNSISKLKNCNLNSSSSTALLRTNCNIINIKNAKQGRSKYESVSKFTKRSMKKESSDHAKTFSIVKDMVRVNRF</sequence>
<dbReference type="AlphaFoldDB" id="A0AAD1XJX0"/>